<gene>
    <name evidence="4" type="ORF">PPENT_87.1.T0150341</name>
</gene>
<accession>A0A8S1SXP8</accession>
<dbReference type="PROSITE" id="PS50897">
    <property type="entry name" value="CTLH"/>
    <property type="match status" value="1"/>
</dbReference>
<name>A0A8S1SXP8_9CILI</name>
<evidence type="ECO:0000313" key="4">
    <source>
        <dbReference type="EMBL" id="CAD8146431.1"/>
    </source>
</evidence>
<protein>
    <recommendedName>
        <fullName evidence="3">CTLH domain-containing protein</fullName>
    </recommendedName>
</protein>
<evidence type="ECO:0000259" key="3">
    <source>
        <dbReference type="PROSITE" id="PS50897"/>
    </source>
</evidence>
<dbReference type="SMART" id="SM00320">
    <property type="entry name" value="WD40"/>
    <property type="match status" value="3"/>
</dbReference>
<evidence type="ECO:0000313" key="5">
    <source>
        <dbReference type="Proteomes" id="UP000689195"/>
    </source>
</evidence>
<dbReference type="OrthoDB" id="972532at2759"/>
<evidence type="ECO:0000256" key="2">
    <source>
        <dbReference type="ARBA" id="ARBA00022737"/>
    </source>
</evidence>
<dbReference type="InterPro" id="IPR006594">
    <property type="entry name" value="LisH"/>
</dbReference>
<dbReference type="InterPro" id="IPR051350">
    <property type="entry name" value="WD_repeat-ST_regulator"/>
</dbReference>
<dbReference type="SMART" id="SM00667">
    <property type="entry name" value="LisH"/>
    <property type="match status" value="1"/>
</dbReference>
<evidence type="ECO:0000256" key="1">
    <source>
        <dbReference type="ARBA" id="ARBA00022574"/>
    </source>
</evidence>
<dbReference type="Pfam" id="PF00400">
    <property type="entry name" value="WD40"/>
    <property type="match status" value="1"/>
</dbReference>
<keyword evidence="1" id="KW-0853">WD repeat</keyword>
<keyword evidence="2" id="KW-0677">Repeat</keyword>
<dbReference type="PANTHER" id="PTHR22838:SF0">
    <property type="entry name" value="WD REPEAT-CONTAINING PROTEIN 26"/>
    <property type="match status" value="1"/>
</dbReference>
<dbReference type="InterPro" id="IPR006595">
    <property type="entry name" value="CTLH_C"/>
</dbReference>
<keyword evidence="5" id="KW-1185">Reference proteome</keyword>
<dbReference type="PROSITE" id="PS50896">
    <property type="entry name" value="LISH"/>
    <property type="match status" value="1"/>
</dbReference>
<dbReference type="PANTHER" id="PTHR22838">
    <property type="entry name" value="WD REPEAT PROTEIN 26-RELATED"/>
    <property type="match status" value="1"/>
</dbReference>
<dbReference type="Proteomes" id="UP000689195">
    <property type="component" value="Unassembled WGS sequence"/>
</dbReference>
<dbReference type="EMBL" id="CAJJDO010000015">
    <property type="protein sequence ID" value="CAD8146431.1"/>
    <property type="molecule type" value="Genomic_DNA"/>
</dbReference>
<dbReference type="InterPro" id="IPR001680">
    <property type="entry name" value="WD40_rpt"/>
</dbReference>
<proteinExistence type="predicted"/>
<dbReference type="AlphaFoldDB" id="A0A8S1SXP8"/>
<reference evidence="4" key="1">
    <citation type="submission" date="2021-01" db="EMBL/GenBank/DDBJ databases">
        <authorList>
            <consortium name="Genoscope - CEA"/>
            <person name="William W."/>
        </authorList>
    </citation>
    <scope>NUCLEOTIDE SEQUENCE</scope>
</reference>
<organism evidence="4 5">
    <name type="scientific">Paramecium pentaurelia</name>
    <dbReference type="NCBI Taxonomy" id="43138"/>
    <lineage>
        <taxon>Eukaryota</taxon>
        <taxon>Sar</taxon>
        <taxon>Alveolata</taxon>
        <taxon>Ciliophora</taxon>
        <taxon>Intramacronucleata</taxon>
        <taxon>Oligohymenophorea</taxon>
        <taxon>Peniculida</taxon>
        <taxon>Parameciidae</taxon>
        <taxon>Paramecium</taxon>
    </lineage>
</organism>
<sequence length="553" mass="65442">MNNKEEKIKLILQFLRQLKYDNTFQKLQEQSQIQLDPQNLELITQSIKNYDIIQLEQILNQYVDKETKKKCILKLLEQKYIKLLKLHNVQEAIQLLRNHITNFCSDEEQKHQYASMIYLPELKVKQEQELIDEIIQLCYKQIGLIEPNRLVTILQQQQANQILDCQFHIKLEQNYNIFKKHTCNSQLNIIKQQKNISFCEFSINGQYQALVHGLQIYLYQFDNTKNEYQQKPRKIQTGQTIAITSIIFSPCSKYIGTSSQDFTVFVYNIQTENKYRLEGHNAIVQCLNFVLCDQSIKKQKNEYDIYTISIDGWLYEWNENERKGGLKIEEKLLKLHTHQQKELMLLTSQNKISLYKLYTKYQISQTSSSNNNQNSIVDKHFNFVLILVNDTIQELYLYAIPDLQLIKVFQTTSRINASLINQFDIGWLNYNLIAAGTNKGDLLVWHIQKSSKPIESYQISEYDKEISCIKFHPTKNQLYVYLKKDSRKQLSTQQQTTEDLRTQLLQQRNQYQRQSGGMQSLLNLLQIIARQDQMNSNRQSMLQEDKESSDEDM</sequence>
<comment type="caution">
    <text evidence="4">The sequence shown here is derived from an EMBL/GenBank/DDBJ whole genome shotgun (WGS) entry which is preliminary data.</text>
</comment>
<feature type="domain" description="CTLH" evidence="3">
    <location>
        <begin position="36"/>
        <end position="91"/>
    </location>
</feature>